<name>A0A1T4TB63_9HYPH</name>
<dbReference type="CDD" id="cd00093">
    <property type="entry name" value="HTH_XRE"/>
    <property type="match status" value="1"/>
</dbReference>
<feature type="region of interest" description="Disordered" evidence="1">
    <location>
        <begin position="120"/>
        <end position="139"/>
    </location>
</feature>
<organism evidence="3 4">
    <name type="scientific">Consotaella salsifontis</name>
    <dbReference type="NCBI Taxonomy" id="1365950"/>
    <lineage>
        <taxon>Bacteria</taxon>
        <taxon>Pseudomonadati</taxon>
        <taxon>Pseudomonadota</taxon>
        <taxon>Alphaproteobacteria</taxon>
        <taxon>Hyphomicrobiales</taxon>
        <taxon>Aurantimonadaceae</taxon>
        <taxon>Consotaella</taxon>
    </lineage>
</organism>
<evidence type="ECO:0000256" key="1">
    <source>
        <dbReference type="SAM" id="MobiDB-lite"/>
    </source>
</evidence>
<dbReference type="Pfam" id="PF01381">
    <property type="entry name" value="HTH_3"/>
    <property type="match status" value="1"/>
</dbReference>
<evidence type="ECO:0000313" key="4">
    <source>
        <dbReference type="Proteomes" id="UP000190135"/>
    </source>
</evidence>
<dbReference type="Proteomes" id="UP000190135">
    <property type="component" value="Unassembled WGS sequence"/>
</dbReference>
<reference evidence="3 4" key="1">
    <citation type="submission" date="2017-02" db="EMBL/GenBank/DDBJ databases">
        <authorList>
            <person name="Peterson S.W."/>
        </authorList>
    </citation>
    <scope>NUCLEOTIDE SEQUENCE [LARGE SCALE GENOMIC DNA]</scope>
    <source>
        <strain evidence="3 4">USBA 369</strain>
    </source>
</reference>
<dbReference type="EMBL" id="FUXL01000023">
    <property type="protein sequence ID" value="SKA37800.1"/>
    <property type="molecule type" value="Genomic_DNA"/>
</dbReference>
<keyword evidence="4" id="KW-1185">Reference proteome</keyword>
<dbReference type="SUPFAM" id="SSF47413">
    <property type="entry name" value="lambda repressor-like DNA-binding domains"/>
    <property type="match status" value="1"/>
</dbReference>
<gene>
    <name evidence="3" type="ORF">SAMN05428963_12328</name>
</gene>
<evidence type="ECO:0000259" key="2">
    <source>
        <dbReference type="PROSITE" id="PS50943"/>
    </source>
</evidence>
<feature type="domain" description="HTH cro/C1-type" evidence="2">
    <location>
        <begin position="13"/>
        <end position="67"/>
    </location>
</feature>
<dbReference type="PROSITE" id="PS50943">
    <property type="entry name" value="HTH_CROC1"/>
    <property type="match status" value="1"/>
</dbReference>
<dbReference type="AlphaFoldDB" id="A0A1T4TB63"/>
<dbReference type="Gene3D" id="1.10.260.40">
    <property type="entry name" value="lambda repressor-like DNA-binding domains"/>
    <property type="match status" value="1"/>
</dbReference>
<sequence>MADFVDAHIGSRLRKARLKKGLSQTELGEALGTAFQQIQKYEKGINRISASRLFHAAHLLDVDVEYFFTDLKPGNLLKSIPADADKVASIRPSPDDIRHRQTRVALHNLIAAIQQTEHGAMQAVSPAKQSGRSASAAGD</sequence>
<proteinExistence type="predicted"/>
<dbReference type="GO" id="GO:0003677">
    <property type="term" value="F:DNA binding"/>
    <property type="evidence" value="ECO:0007669"/>
    <property type="project" value="InterPro"/>
</dbReference>
<protein>
    <submittedName>
        <fullName evidence="3">Helix-turn-helix domain-containing protein</fullName>
    </submittedName>
</protein>
<dbReference type="InterPro" id="IPR010982">
    <property type="entry name" value="Lambda_DNA-bd_dom_sf"/>
</dbReference>
<dbReference type="STRING" id="1365950.SAMN05428963_12328"/>
<evidence type="ECO:0000313" key="3">
    <source>
        <dbReference type="EMBL" id="SKA37800.1"/>
    </source>
</evidence>
<dbReference type="SMART" id="SM00530">
    <property type="entry name" value="HTH_XRE"/>
    <property type="match status" value="1"/>
</dbReference>
<dbReference type="InterPro" id="IPR001387">
    <property type="entry name" value="Cro/C1-type_HTH"/>
</dbReference>
<accession>A0A1T4TB63</accession>